<accession>A0A844YF54</accession>
<sequence length="286" mass="30090">MDNTEEYLDAEPQARAGVGQRLRAAREAAGLEIAQVSAETRIPERHLRVIESGDFSALPARTYAVGFSRSYARVVGLDEKEIAADVREELAGSGDRSDRPRAMEPGDPARVPSRGLALASALAVILLIVGGFAFYRSYLAPGAGPGSLIAQEEAEQARQAAARQAAAQPSESPSEAVDPAAPVVFTSLGDGMWVRFYDGTEKNVLLEKLMDKGEQFTIPSEAKAPKIRTGRPDAFAVTIGGKAVPKLAEQQAVVSDVAIDAKSLLARADEPASPGQPAAAVDNPAT</sequence>
<dbReference type="AlphaFoldDB" id="A0A844YF54"/>
<feature type="region of interest" description="Disordered" evidence="1">
    <location>
        <begin position="89"/>
        <end position="110"/>
    </location>
</feature>
<reference evidence="4 5" key="1">
    <citation type="submission" date="2019-12" db="EMBL/GenBank/DDBJ databases">
        <title>Genomic-based taxomic classification of the family Erythrobacteraceae.</title>
        <authorList>
            <person name="Xu L."/>
        </authorList>
    </citation>
    <scope>NUCLEOTIDE SEQUENCE [LARGE SCALE GENOMIC DNA]</scope>
    <source>
        <strain evidence="4 5">MCCC 1A09965</strain>
    </source>
</reference>
<name>A0A844YF54_9SPHN</name>
<dbReference type="EMBL" id="WTYN01000001">
    <property type="protein sequence ID" value="MXO62293.1"/>
    <property type="molecule type" value="Genomic_DNA"/>
</dbReference>
<dbReference type="InterPro" id="IPR050400">
    <property type="entry name" value="Bact_Cytoskel_RodZ"/>
</dbReference>
<protein>
    <submittedName>
        <fullName evidence="4">DUF4115 domain-containing protein</fullName>
    </submittedName>
</protein>
<gene>
    <name evidence="4" type="ORF">GRI48_04625</name>
</gene>
<comment type="caution">
    <text evidence="4">The sequence shown here is derived from an EMBL/GenBank/DDBJ whole genome shotgun (WGS) entry which is preliminary data.</text>
</comment>
<dbReference type="OrthoDB" id="9790252at2"/>
<dbReference type="PANTHER" id="PTHR34475">
    <property type="match status" value="1"/>
</dbReference>
<evidence type="ECO:0000256" key="1">
    <source>
        <dbReference type="SAM" id="MobiDB-lite"/>
    </source>
</evidence>
<evidence type="ECO:0000259" key="3">
    <source>
        <dbReference type="Pfam" id="PF13464"/>
    </source>
</evidence>
<evidence type="ECO:0000313" key="4">
    <source>
        <dbReference type="EMBL" id="MXO62293.1"/>
    </source>
</evidence>
<dbReference type="InterPro" id="IPR001387">
    <property type="entry name" value="Cro/C1-type_HTH"/>
</dbReference>
<organism evidence="4 5">
    <name type="scientific">Qipengyuania oceanensis</name>
    <dbReference type="NCBI Taxonomy" id="1463597"/>
    <lineage>
        <taxon>Bacteria</taxon>
        <taxon>Pseudomonadati</taxon>
        <taxon>Pseudomonadota</taxon>
        <taxon>Alphaproteobacteria</taxon>
        <taxon>Sphingomonadales</taxon>
        <taxon>Erythrobacteraceae</taxon>
        <taxon>Qipengyuania</taxon>
    </lineage>
</organism>
<feature type="compositionally biased region" description="Basic and acidic residues" evidence="1">
    <location>
        <begin position="89"/>
        <end position="104"/>
    </location>
</feature>
<feature type="domain" description="Cytoskeleton protein RodZ-like C-terminal" evidence="3">
    <location>
        <begin position="192"/>
        <end position="256"/>
    </location>
</feature>
<dbReference type="CDD" id="cd00093">
    <property type="entry name" value="HTH_XRE"/>
    <property type="match status" value="1"/>
</dbReference>
<keyword evidence="2" id="KW-1133">Transmembrane helix</keyword>
<dbReference type="PANTHER" id="PTHR34475:SF1">
    <property type="entry name" value="CYTOSKELETON PROTEIN RODZ"/>
    <property type="match status" value="1"/>
</dbReference>
<keyword evidence="2" id="KW-0472">Membrane</keyword>
<keyword evidence="5" id="KW-1185">Reference proteome</keyword>
<feature type="region of interest" description="Disordered" evidence="1">
    <location>
        <begin position="267"/>
        <end position="286"/>
    </location>
</feature>
<feature type="transmembrane region" description="Helical" evidence="2">
    <location>
        <begin position="116"/>
        <end position="135"/>
    </location>
</feature>
<keyword evidence="2" id="KW-0812">Transmembrane</keyword>
<dbReference type="Proteomes" id="UP000445582">
    <property type="component" value="Unassembled WGS sequence"/>
</dbReference>
<proteinExistence type="predicted"/>
<dbReference type="InterPro" id="IPR010982">
    <property type="entry name" value="Lambda_DNA-bd_dom_sf"/>
</dbReference>
<dbReference type="Gene3D" id="1.10.260.40">
    <property type="entry name" value="lambda repressor-like DNA-binding domains"/>
    <property type="match status" value="1"/>
</dbReference>
<evidence type="ECO:0000313" key="5">
    <source>
        <dbReference type="Proteomes" id="UP000445582"/>
    </source>
</evidence>
<dbReference type="Pfam" id="PF13413">
    <property type="entry name" value="HTH_25"/>
    <property type="match status" value="1"/>
</dbReference>
<dbReference type="SUPFAM" id="SSF47413">
    <property type="entry name" value="lambda repressor-like DNA-binding domains"/>
    <property type="match status" value="1"/>
</dbReference>
<dbReference type="RefSeq" id="WP_160672078.1">
    <property type="nucleotide sequence ID" value="NZ_WTYN01000001.1"/>
</dbReference>
<dbReference type="GO" id="GO:0003677">
    <property type="term" value="F:DNA binding"/>
    <property type="evidence" value="ECO:0007669"/>
    <property type="project" value="InterPro"/>
</dbReference>
<evidence type="ECO:0000256" key="2">
    <source>
        <dbReference type="SAM" id="Phobius"/>
    </source>
</evidence>
<dbReference type="Pfam" id="PF13464">
    <property type="entry name" value="RodZ_C"/>
    <property type="match status" value="1"/>
</dbReference>
<dbReference type="InterPro" id="IPR025194">
    <property type="entry name" value="RodZ-like_C"/>
</dbReference>